<reference evidence="3 4" key="1">
    <citation type="journal article" date="2019" name="Int. J. Syst. Evol. Microbiol.">
        <title>The Global Catalogue of Microorganisms (GCM) 10K type strain sequencing project: providing services to taxonomists for standard genome sequencing and annotation.</title>
        <authorList>
            <consortium name="The Broad Institute Genomics Platform"/>
            <consortium name="The Broad Institute Genome Sequencing Center for Infectious Disease"/>
            <person name="Wu L."/>
            <person name="Ma J."/>
        </authorList>
    </citation>
    <scope>NUCLEOTIDE SEQUENCE [LARGE SCALE GENOMIC DNA]</scope>
    <source>
        <strain evidence="3 4">JCM 16014</strain>
    </source>
</reference>
<feature type="region of interest" description="Disordered" evidence="1">
    <location>
        <begin position="101"/>
        <end position="147"/>
    </location>
</feature>
<feature type="region of interest" description="Disordered" evidence="1">
    <location>
        <begin position="218"/>
        <end position="253"/>
    </location>
</feature>
<evidence type="ECO:0008006" key="5">
    <source>
        <dbReference type="Google" id="ProtNLM"/>
    </source>
</evidence>
<name>A0ABN2V6B9_9ACTN</name>
<keyword evidence="4" id="KW-1185">Reference proteome</keyword>
<gene>
    <name evidence="3" type="ORF">GCM10009839_70390</name>
</gene>
<feature type="transmembrane region" description="Helical" evidence="2">
    <location>
        <begin position="78"/>
        <end position="101"/>
    </location>
</feature>
<proteinExistence type="predicted"/>
<accession>A0ABN2V6B9</accession>
<evidence type="ECO:0000256" key="1">
    <source>
        <dbReference type="SAM" id="MobiDB-lite"/>
    </source>
</evidence>
<feature type="compositionally biased region" description="Low complexity" evidence="1">
    <location>
        <begin position="229"/>
        <end position="253"/>
    </location>
</feature>
<dbReference type="EMBL" id="BAAAQN010000055">
    <property type="protein sequence ID" value="GAA2052758.1"/>
    <property type="molecule type" value="Genomic_DNA"/>
</dbReference>
<evidence type="ECO:0000313" key="3">
    <source>
        <dbReference type="EMBL" id="GAA2052758.1"/>
    </source>
</evidence>
<comment type="caution">
    <text evidence="3">The sequence shown here is derived from an EMBL/GenBank/DDBJ whole genome shotgun (WGS) entry which is preliminary data.</text>
</comment>
<evidence type="ECO:0000256" key="2">
    <source>
        <dbReference type="SAM" id="Phobius"/>
    </source>
</evidence>
<feature type="compositionally biased region" description="Low complexity" evidence="1">
    <location>
        <begin position="101"/>
        <end position="131"/>
    </location>
</feature>
<evidence type="ECO:0000313" key="4">
    <source>
        <dbReference type="Proteomes" id="UP001500751"/>
    </source>
</evidence>
<keyword evidence="2" id="KW-0812">Transmembrane</keyword>
<sequence length="253" mass="24669">MSQDDDREPLDATRQFQPIDPYNIGPDTAGAPLPGYEDGYAGEPGSQGAGYGAAGPGGAAGRTRALKQRLGRLGAPKLAALGAGLVIVVGGAAWGTSAALASSSSDSSSSSTAQPQGQGQPPAGPDATTGTGKKGKNGGKNAARTAARVKITKVDAGSFTGTEAKGKAVTVVYGDDTKFGTKARPLSADQLQVGMTVTVAGTLAGDKITALLISEPMKKATPAPGGETSDSGASPDPSGVPSSASSSAPTISG</sequence>
<protein>
    <recommendedName>
        <fullName evidence="5">DUF5666 domain-containing protein</fullName>
    </recommendedName>
</protein>
<organism evidence="3 4">
    <name type="scientific">Catenulispora yoronensis</name>
    <dbReference type="NCBI Taxonomy" id="450799"/>
    <lineage>
        <taxon>Bacteria</taxon>
        <taxon>Bacillati</taxon>
        <taxon>Actinomycetota</taxon>
        <taxon>Actinomycetes</taxon>
        <taxon>Catenulisporales</taxon>
        <taxon>Catenulisporaceae</taxon>
        <taxon>Catenulispora</taxon>
    </lineage>
</organism>
<dbReference type="Proteomes" id="UP001500751">
    <property type="component" value="Unassembled WGS sequence"/>
</dbReference>
<keyword evidence="2" id="KW-0472">Membrane</keyword>
<keyword evidence="2" id="KW-1133">Transmembrane helix</keyword>
<feature type="compositionally biased region" description="Gly residues" evidence="1">
    <location>
        <begin position="45"/>
        <end position="60"/>
    </location>
</feature>
<dbReference type="RefSeq" id="WP_344670028.1">
    <property type="nucleotide sequence ID" value="NZ_BAAAQN010000055.1"/>
</dbReference>
<feature type="region of interest" description="Disordered" evidence="1">
    <location>
        <begin position="1"/>
        <end position="61"/>
    </location>
</feature>